<sequence length="144" mass="15877">MATYSPTVDIDPGRESKVESGGQSYPGYPMPMFPGMHPGRWQPGHPYPSAWMRGPGSYMYPPMPPIPQGYGATPQVVQERAQRNDTPLRPDTREGAQGARRNIAPAMVGNMGEQELDNKGRGSNLCQNRSNLCQNHYQGAGRLY</sequence>
<reference evidence="2" key="1">
    <citation type="journal article" date="2019" name="bioRxiv">
        <title>The Genome of the Zebra Mussel, Dreissena polymorpha: A Resource for Invasive Species Research.</title>
        <authorList>
            <person name="McCartney M.A."/>
            <person name="Auch B."/>
            <person name="Kono T."/>
            <person name="Mallez S."/>
            <person name="Zhang Y."/>
            <person name="Obille A."/>
            <person name="Becker A."/>
            <person name="Abrahante J.E."/>
            <person name="Garbe J."/>
            <person name="Badalamenti J.P."/>
            <person name="Herman A."/>
            <person name="Mangelson H."/>
            <person name="Liachko I."/>
            <person name="Sullivan S."/>
            <person name="Sone E.D."/>
            <person name="Koren S."/>
            <person name="Silverstein K.A.T."/>
            <person name="Beckman K.B."/>
            <person name="Gohl D.M."/>
        </authorList>
    </citation>
    <scope>NUCLEOTIDE SEQUENCE</scope>
    <source>
        <strain evidence="2">Duluth1</strain>
        <tissue evidence="2">Whole animal</tissue>
    </source>
</reference>
<organism evidence="2 3">
    <name type="scientific">Dreissena polymorpha</name>
    <name type="common">Zebra mussel</name>
    <name type="synonym">Mytilus polymorpha</name>
    <dbReference type="NCBI Taxonomy" id="45954"/>
    <lineage>
        <taxon>Eukaryota</taxon>
        <taxon>Metazoa</taxon>
        <taxon>Spiralia</taxon>
        <taxon>Lophotrochozoa</taxon>
        <taxon>Mollusca</taxon>
        <taxon>Bivalvia</taxon>
        <taxon>Autobranchia</taxon>
        <taxon>Heteroconchia</taxon>
        <taxon>Euheterodonta</taxon>
        <taxon>Imparidentia</taxon>
        <taxon>Neoheterodontei</taxon>
        <taxon>Myida</taxon>
        <taxon>Dreissenoidea</taxon>
        <taxon>Dreissenidae</taxon>
        <taxon>Dreissena</taxon>
    </lineage>
</organism>
<gene>
    <name evidence="2" type="ORF">DPMN_074299</name>
</gene>
<keyword evidence="3" id="KW-1185">Reference proteome</keyword>
<dbReference type="AlphaFoldDB" id="A0A9D3YJG7"/>
<accession>A0A9D3YJG7</accession>
<evidence type="ECO:0000256" key="1">
    <source>
        <dbReference type="SAM" id="MobiDB-lite"/>
    </source>
</evidence>
<comment type="caution">
    <text evidence="2">The sequence shown here is derived from an EMBL/GenBank/DDBJ whole genome shotgun (WGS) entry which is preliminary data.</text>
</comment>
<dbReference type="EMBL" id="JAIWYP010000015">
    <property type="protein sequence ID" value="KAH3699343.1"/>
    <property type="molecule type" value="Genomic_DNA"/>
</dbReference>
<feature type="region of interest" description="Disordered" evidence="1">
    <location>
        <begin position="63"/>
        <end position="103"/>
    </location>
</feature>
<name>A0A9D3YJG7_DREPO</name>
<proteinExistence type="predicted"/>
<protein>
    <submittedName>
        <fullName evidence="2">Uncharacterized protein</fullName>
    </submittedName>
</protein>
<evidence type="ECO:0000313" key="3">
    <source>
        <dbReference type="Proteomes" id="UP000828390"/>
    </source>
</evidence>
<feature type="compositionally biased region" description="Basic and acidic residues" evidence="1">
    <location>
        <begin position="80"/>
        <end position="94"/>
    </location>
</feature>
<feature type="region of interest" description="Disordered" evidence="1">
    <location>
        <begin position="1"/>
        <end position="25"/>
    </location>
</feature>
<reference evidence="2" key="2">
    <citation type="submission" date="2020-11" db="EMBL/GenBank/DDBJ databases">
        <authorList>
            <person name="McCartney M.A."/>
            <person name="Auch B."/>
            <person name="Kono T."/>
            <person name="Mallez S."/>
            <person name="Becker A."/>
            <person name="Gohl D.M."/>
            <person name="Silverstein K.A.T."/>
            <person name="Koren S."/>
            <person name="Bechman K.B."/>
            <person name="Herman A."/>
            <person name="Abrahante J.E."/>
            <person name="Garbe J."/>
        </authorList>
    </citation>
    <scope>NUCLEOTIDE SEQUENCE</scope>
    <source>
        <strain evidence="2">Duluth1</strain>
        <tissue evidence="2">Whole animal</tissue>
    </source>
</reference>
<dbReference type="Proteomes" id="UP000828390">
    <property type="component" value="Unassembled WGS sequence"/>
</dbReference>
<evidence type="ECO:0000313" key="2">
    <source>
        <dbReference type="EMBL" id="KAH3699343.1"/>
    </source>
</evidence>